<feature type="domain" description="C2H2-type" evidence="3">
    <location>
        <begin position="225"/>
        <end position="248"/>
    </location>
</feature>
<dbReference type="GO" id="GO:0008270">
    <property type="term" value="F:zinc ion binding"/>
    <property type="evidence" value="ECO:0007669"/>
    <property type="project" value="UniProtKB-KW"/>
</dbReference>
<feature type="domain" description="C2H2-type" evidence="3">
    <location>
        <begin position="387"/>
        <end position="410"/>
    </location>
</feature>
<accession>A0A8M1RMJ7</accession>
<sequence>MAHITIKLRGQKPQPNPWHADATLFTCPFCTSDVYKPRQYHQIMAHLAGHKLRAVEYGAQVIYGCNLGCGEKTRHFHCCECPKMFTNKNHLRIHLCSAHPIATKPPKSPLKSQPASHPHIIESQQLEDGPQESPAPPVTKRKQISMPCFHGHITVQLRGQEPRPNRWHADATLFTCPFCTSDVYKPRQYHQIMAHIAGHKLRAVKYGDQVMYCCKLGCGEKAKHFHCCQCPKTYSNKEDLKRHLCSTHPVTISTPKLPCQKQEPRPSAEPPSEKTASHLQKPDLKQPKPPQLKLAARREKMKRKQKTADGPYEHVTVKKKGQQPQPNPWHADATLFTCPFCTSDVYKPRQYHQIMTHIAIHKLRAVEYGDQVIYKCSLGCGEKTRHFHCCQCPKTYINISDLKRHLCRVHPIAPSTPEPQPGSPLSSFSVSPVGSPLQEPSSLLPAPNLSAKIVIRKRIVQCPHCGLNLNSKNLKKHIERKHQTSTHPIASTLPAQCVDKKNGIYVVSESFLEPCTLVHVAKRFWGSTHKVMCEMDICNSRVAMAQRNQLLVRQCLHLSSVDYCCAVAPTEGLSEEVLDQMVDQKWFDNITKNQCLKQQNRAKSEGATFTSLVTIGGSDNMYYISIFEPEVAHYCKLGRVLVNYNAKTNTWDCPCSESGNSCLHKSIAKWCLFQMKKQLFKTMPNAEEEIEKELQEADG</sequence>
<proteinExistence type="predicted"/>
<evidence type="ECO:0000313" key="5">
    <source>
        <dbReference type="ZFIN" id="ZDB-GENE-110411-201"/>
    </source>
</evidence>
<dbReference type="EMBL" id="CU466278">
    <property type="status" value="NOT_ANNOTATED_CDS"/>
    <property type="molecule type" value="Genomic_DNA"/>
</dbReference>
<keyword evidence="1" id="KW-0479">Metal-binding</keyword>
<organism evidence="4">
    <name type="scientific">Danio rerio</name>
    <name type="common">Zebrafish</name>
    <name type="synonym">Brachydanio rerio</name>
    <dbReference type="NCBI Taxonomy" id="7955"/>
    <lineage>
        <taxon>Eukaryota</taxon>
        <taxon>Metazoa</taxon>
        <taxon>Chordata</taxon>
        <taxon>Craniata</taxon>
        <taxon>Vertebrata</taxon>
        <taxon>Euteleostomi</taxon>
        <taxon>Actinopterygii</taxon>
        <taxon>Neopterygii</taxon>
        <taxon>Teleostei</taxon>
        <taxon>Ostariophysi</taxon>
        <taxon>Cypriniformes</taxon>
        <taxon>Danionidae</taxon>
        <taxon>Danioninae</taxon>
        <taxon>Danio</taxon>
    </lineage>
</organism>
<accession>A0A0R4IRQ1</accession>
<dbReference type="PROSITE" id="PS00028">
    <property type="entry name" value="ZINC_FINGER_C2H2_1"/>
    <property type="match status" value="3"/>
</dbReference>
<dbReference type="Ensembl" id="ENSDART00000150005.4">
    <property type="protein sequence ID" value="ENSDARP00000138026.2"/>
    <property type="gene ID" value="ENSDARG00000095946.4"/>
</dbReference>
<dbReference type="PROSITE" id="PS50157">
    <property type="entry name" value="ZINC_FINGER_C2H2_2"/>
    <property type="match status" value="3"/>
</dbReference>
<dbReference type="PANTHER" id="PTHR17609:SF3">
    <property type="entry name" value="SAP DOMAIN-CONTAINING PROTEIN"/>
    <property type="match status" value="1"/>
</dbReference>
<keyword evidence="1" id="KW-0862">Zinc</keyword>
<dbReference type="PANTHER" id="PTHR17609">
    <property type="entry name" value="HMG DOMAIN-CONTAINING PROTEIN 3"/>
    <property type="match status" value="1"/>
</dbReference>
<feature type="region of interest" description="Disordered" evidence="2">
    <location>
        <begin position="256"/>
        <end position="327"/>
    </location>
</feature>
<evidence type="ECO:0000259" key="3">
    <source>
        <dbReference type="PROSITE" id="PS50157"/>
    </source>
</evidence>
<dbReference type="OrthoDB" id="6159302at2759"/>
<dbReference type="SMART" id="SM00355">
    <property type="entry name" value="ZnF_C2H2"/>
    <property type="match status" value="7"/>
</dbReference>
<keyword evidence="1" id="KW-0863">Zinc-finger</keyword>
<dbReference type="InterPro" id="IPR039598">
    <property type="entry name" value="HMGXB3"/>
</dbReference>
<dbReference type="EMBL" id="FO818665">
    <property type="status" value="NOT_ANNOTATED_CDS"/>
    <property type="molecule type" value="Genomic_DNA"/>
</dbReference>
<feature type="domain" description="C2H2-type" evidence="3">
    <location>
        <begin position="76"/>
        <end position="99"/>
    </location>
</feature>
<dbReference type="Gene3D" id="3.30.160.60">
    <property type="entry name" value="Classic Zinc Finger"/>
    <property type="match status" value="1"/>
</dbReference>
<evidence type="ECO:0000256" key="1">
    <source>
        <dbReference type="PROSITE-ProRule" id="PRU00042"/>
    </source>
</evidence>
<feature type="compositionally biased region" description="Basic and acidic residues" evidence="2">
    <location>
        <begin position="262"/>
        <end position="286"/>
    </location>
</feature>
<name>A0A0R4IRQ1_DANRE</name>
<feature type="region of interest" description="Disordered" evidence="2">
    <location>
        <begin position="413"/>
        <end position="433"/>
    </location>
</feature>
<dbReference type="GeneTree" id="ENSGT00390000006983"/>
<dbReference type="Bgee" id="ENSDARG00000095946">
    <property type="expression patterns" value="Expressed in testis and 19 other cell types or tissues"/>
</dbReference>
<protein>
    <submittedName>
        <fullName evidence="4">Si:ch73-341k19.1</fullName>
    </submittedName>
</protein>
<reference evidence="4" key="2">
    <citation type="submission" date="2015-11" db="UniProtKB">
        <authorList>
            <consortium name="Ensembl"/>
        </authorList>
    </citation>
    <scope>IDENTIFICATION</scope>
    <source>
        <strain evidence="4">Tuebingen</strain>
    </source>
</reference>
<evidence type="ECO:0000256" key="2">
    <source>
        <dbReference type="SAM" id="MobiDB-lite"/>
    </source>
</evidence>
<feature type="compositionally biased region" description="Polar residues" evidence="2">
    <location>
        <begin position="423"/>
        <end position="432"/>
    </location>
</feature>
<dbReference type="AGR" id="ZFIN:ZDB-GENE-110411-201"/>
<dbReference type="InterPro" id="IPR013087">
    <property type="entry name" value="Znf_C2H2_type"/>
</dbReference>
<dbReference type="OMA" id="DATLFTC"/>
<gene>
    <name evidence="4 5" type="primary">si:ch73-341k19.1</name>
</gene>
<dbReference type="AlphaFoldDB" id="A0A0R4IRQ1"/>
<reference evidence="4" key="1">
    <citation type="journal article" date="2013" name="Nature">
        <title>The zebrafish reference genome sequence and its relationship to the human genome.</title>
        <authorList>
            <consortium name="Genome Reference Consortium Zebrafish"/>
            <person name="Howe K."/>
            <person name="Clark M.D."/>
            <person name="Torroja C.F."/>
            <person name="Torrance J."/>
            <person name="Berthelot C."/>
            <person name="Muffato M."/>
            <person name="Collins J.E."/>
            <person name="Humphray S."/>
            <person name="McLaren K."/>
            <person name="Matthews L."/>
            <person name="McLaren S."/>
            <person name="Sealy I."/>
            <person name="Caccamo M."/>
            <person name="Churcher C."/>
            <person name="Scott C."/>
            <person name="Barrett J.C."/>
            <person name="Koch R."/>
            <person name="Rauch G.J."/>
            <person name="White S."/>
            <person name="Chow W."/>
            <person name="Kilian B."/>
            <person name="Quintais L.T."/>
            <person name="Guerra-Assuncao J.A."/>
            <person name="Zhou Y."/>
            <person name="Gu Y."/>
            <person name="Yen J."/>
            <person name="Vogel J.H."/>
            <person name="Eyre T."/>
            <person name="Redmond S."/>
            <person name="Banerjee R."/>
            <person name="Chi J."/>
            <person name="Fu B."/>
            <person name="Langley E."/>
            <person name="Maguire S.F."/>
            <person name="Laird G.K."/>
            <person name="Lloyd D."/>
            <person name="Kenyon E."/>
            <person name="Donaldson S."/>
            <person name="Sehra H."/>
            <person name="Almeida-King J."/>
            <person name="Loveland J."/>
            <person name="Trevanion S."/>
            <person name="Jones M."/>
            <person name="Quail M."/>
            <person name="Willey D."/>
            <person name="Hunt A."/>
            <person name="Burton J."/>
            <person name="Sims S."/>
            <person name="McLay K."/>
            <person name="Plumb B."/>
            <person name="Davis J."/>
            <person name="Clee C."/>
            <person name="Oliver K."/>
            <person name="Clark R."/>
            <person name="Riddle C."/>
            <person name="Elliot D."/>
            <person name="Eliott D."/>
            <person name="Threadgold G."/>
            <person name="Harden G."/>
            <person name="Ware D."/>
            <person name="Begum S."/>
            <person name="Mortimore B."/>
            <person name="Mortimer B."/>
            <person name="Kerry G."/>
            <person name="Heath P."/>
            <person name="Phillimore B."/>
            <person name="Tracey A."/>
            <person name="Corby N."/>
            <person name="Dunn M."/>
            <person name="Johnson C."/>
            <person name="Wood J."/>
            <person name="Clark S."/>
            <person name="Pelan S."/>
            <person name="Griffiths G."/>
            <person name="Smith M."/>
            <person name="Glithero R."/>
            <person name="Howden P."/>
            <person name="Barker N."/>
            <person name="Lloyd C."/>
            <person name="Stevens C."/>
            <person name="Harley J."/>
            <person name="Holt K."/>
            <person name="Panagiotidis G."/>
            <person name="Lovell J."/>
            <person name="Beasley H."/>
            <person name="Henderson C."/>
            <person name="Gordon D."/>
            <person name="Auger K."/>
            <person name="Wright D."/>
            <person name="Collins J."/>
            <person name="Raisen C."/>
            <person name="Dyer L."/>
            <person name="Leung K."/>
            <person name="Robertson L."/>
            <person name="Ambridge K."/>
            <person name="Leongamornlert D."/>
            <person name="McGuire S."/>
            <person name="Gilderthorp R."/>
            <person name="Griffiths C."/>
            <person name="Manthravadi D."/>
            <person name="Nichol S."/>
            <person name="Barker G."/>
            <person name="Whitehead S."/>
            <person name="Kay M."/>
            <person name="Brown J."/>
            <person name="Murnane C."/>
            <person name="Gray E."/>
            <person name="Humphries M."/>
            <person name="Sycamore N."/>
            <person name="Barker D."/>
            <person name="Saunders D."/>
            <person name="Wallis J."/>
            <person name="Babbage A."/>
            <person name="Hammond S."/>
            <person name="Mashreghi-Mohammadi M."/>
            <person name="Barr L."/>
            <person name="Martin S."/>
            <person name="Wray P."/>
            <person name="Ellington A."/>
            <person name="Matthews N."/>
            <person name="Ellwood M."/>
            <person name="Woodmansey R."/>
            <person name="Clark G."/>
            <person name="Cooper J."/>
            <person name="Cooper J."/>
            <person name="Tromans A."/>
            <person name="Grafham D."/>
            <person name="Skuce C."/>
            <person name="Pandian R."/>
            <person name="Andrews R."/>
            <person name="Harrison E."/>
            <person name="Kimberley A."/>
            <person name="Garnett J."/>
            <person name="Fosker N."/>
            <person name="Hall R."/>
            <person name="Garner P."/>
            <person name="Kelly D."/>
            <person name="Bird C."/>
            <person name="Palmer S."/>
            <person name="Gehring I."/>
            <person name="Berger A."/>
            <person name="Dooley C.M."/>
            <person name="Ersan-Urun Z."/>
            <person name="Eser C."/>
            <person name="Geiger H."/>
            <person name="Geisler M."/>
            <person name="Karotki L."/>
            <person name="Kirn A."/>
            <person name="Konantz J."/>
            <person name="Konantz M."/>
            <person name="Oberlander M."/>
            <person name="Rudolph-Geiger S."/>
            <person name="Teucke M."/>
            <person name="Lanz C."/>
            <person name="Raddatz G."/>
            <person name="Osoegawa K."/>
            <person name="Zhu B."/>
            <person name="Rapp A."/>
            <person name="Widaa S."/>
            <person name="Langford C."/>
            <person name="Yang F."/>
            <person name="Schuster S.C."/>
            <person name="Carter N.P."/>
            <person name="Harrow J."/>
            <person name="Ning Z."/>
            <person name="Herrero J."/>
            <person name="Searle S.M."/>
            <person name="Enright A."/>
            <person name="Geisler R."/>
            <person name="Plasterk R.H."/>
            <person name="Lee C."/>
            <person name="Westerfield M."/>
            <person name="de Jong P.J."/>
            <person name="Zon L.I."/>
            <person name="Postlethwait J.H."/>
            <person name="Nusslein-Volhard C."/>
            <person name="Hubbard T.J."/>
            <person name="Roest Crollius H."/>
            <person name="Rogers J."/>
            <person name="Stemple D.L."/>
        </authorList>
    </citation>
    <scope>NUCLEOTIDE SEQUENCE [LARGE SCALE GENOMIC DNA]</scope>
    <source>
        <strain evidence="4">Tuebingen</strain>
    </source>
</reference>
<evidence type="ECO:0000313" key="4">
    <source>
        <dbReference type="Ensembl" id="ENSDARP00000138026"/>
    </source>
</evidence>
<dbReference type="ZFIN" id="ZDB-GENE-110411-201">
    <property type="gene designation" value="si:ch73-341k19.1"/>
</dbReference>